<feature type="region of interest" description="Disordered" evidence="1">
    <location>
        <begin position="56"/>
        <end position="122"/>
    </location>
</feature>
<proteinExistence type="predicted"/>
<keyword evidence="5" id="KW-1185">Reference proteome</keyword>
<reference evidence="5" key="1">
    <citation type="journal article" date="2019" name="Int. J. Syst. Evol. Microbiol.">
        <title>The Global Catalogue of Microorganisms (GCM) 10K type strain sequencing project: providing services to taxonomists for standard genome sequencing and annotation.</title>
        <authorList>
            <consortium name="The Broad Institute Genomics Platform"/>
            <consortium name="The Broad Institute Genome Sequencing Center for Infectious Disease"/>
            <person name="Wu L."/>
            <person name="Ma J."/>
        </authorList>
    </citation>
    <scope>NUCLEOTIDE SEQUENCE [LARGE SCALE GENOMIC DNA]</scope>
    <source>
        <strain evidence="5">CCUG 43114</strain>
    </source>
</reference>
<gene>
    <name evidence="4" type="ORF">ACFPJ6_09105</name>
</gene>
<keyword evidence="2" id="KW-0812">Transmembrane</keyword>
<feature type="domain" description="LytR/CpsA/Psr regulator C-terminal" evidence="3">
    <location>
        <begin position="123"/>
        <end position="206"/>
    </location>
</feature>
<feature type="transmembrane region" description="Helical" evidence="2">
    <location>
        <begin position="21"/>
        <end position="44"/>
    </location>
</feature>
<evidence type="ECO:0000256" key="2">
    <source>
        <dbReference type="SAM" id="Phobius"/>
    </source>
</evidence>
<keyword evidence="2" id="KW-0472">Membrane</keyword>
<evidence type="ECO:0000313" key="5">
    <source>
        <dbReference type="Proteomes" id="UP001596122"/>
    </source>
</evidence>
<evidence type="ECO:0000256" key="1">
    <source>
        <dbReference type="SAM" id="MobiDB-lite"/>
    </source>
</evidence>
<name>A0ABW0GM09_9MICO</name>
<comment type="caution">
    <text evidence="4">The sequence shown here is derived from an EMBL/GenBank/DDBJ whole genome shotgun (WGS) entry which is preliminary data.</text>
</comment>
<dbReference type="Pfam" id="PF13399">
    <property type="entry name" value="LytR_C"/>
    <property type="match status" value="1"/>
</dbReference>
<dbReference type="EMBL" id="JBHSLD010000007">
    <property type="protein sequence ID" value="MFC5380948.1"/>
    <property type="molecule type" value="Genomic_DNA"/>
</dbReference>
<evidence type="ECO:0000259" key="3">
    <source>
        <dbReference type="Pfam" id="PF13399"/>
    </source>
</evidence>
<dbReference type="RefSeq" id="WP_340270812.1">
    <property type="nucleotide sequence ID" value="NZ_JBBEOG010000008.1"/>
</dbReference>
<dbReference type="Proteomes" id="UP001596122">
    <property type="component" value="Unassembled WGS sequence"/>
</dbReference>
<dbReference type="InterPro" id="IPR027381">
    <property type="entry name" value="LytR/CpsA/Psr_C"/>
</dbReference>
<evidence type="ECO:0000313" key="4">
    <source>
        <dbReference type="EMBL" id="MFC5380948.1"/>
    </source>
</evidence>
<keyword evidence="2" id="KW-1133">Transmembrane helix</keyword>
<feature type="compositionally biased region" description="Low complexity" evidence="1">
    <location>
        <begin position="73"/>
        <end position="87"/>
    </location>
</feature>
<sequence>MDDLAVPQHHRSGAHRARRNSLPAVLLSLVLVAVVSGGLLWALLTFGVLGAQDPAGGPVAAPTDAGSAPATQPADAASPGSSADPGAEPGTQPSVPPSAGPTAEPTVGPGPEPSPEPTVDRSVGVDVLNSTDTVGLAAGAAAALEELGWAVGEVTNFDGDEIPTTVLHPTEDLAATADALVADLGTGVTQLSADVDVVTVVLGPDYPG</sequence>
<dbReference type="Gene3D" id="3.30.70.2390">
    <property type="match status" value="1"/>
</dbReference>
<accession>A0ABW0GM09</accession>
<protein>
    <submittedName>
        <fullName evidence="4">LytR C-terminal domain-containing protein</fullName>
    </submittedName>
</protein>
<organism evidence="4 5">
    <name type="scientific">Aquipuribacter nitratireducens</name>
    <dbReference type="NCBI Taxonomy" id="650104"/>
    <lineage>
        <taxon>Bacteria</taxon>
        <taxon>Bacillati</taxon>
        <taxon>Actinomycetota</taxon>
        <taxon>Actinomycetes</taxon>
        <taxon>Micrococcales</taxon>
        <taxon>Intrasporangiaceae</taxon>
        <taxon>Aquipuribacter</taxon>
    </lineage>
</organism>